<accession>A0A845G3Y1</accession>
<dbReference type="CDD" id="cd00009">
    <property type="entry name" value="AAA"/>
    <property type="match status" value="1"/>
</dbReference>
<feature type="region of interest" description="Disordered" evidence="1">
    <location>
        <begin position="1"/>
        <end position="28"/>
    </location>
</feature>
<dbReference type="InterPro" id="IPR003593">
    <property type="entry name" value="AAA+_ATPase"/>
</dbReference>
<dbReference type="InterPro" id="IPR027417">
    <property type="entry name" value="P-loop_NTPase"/>
</dbReference>
<dbReference type="GO" id="GO:0005524">
    <property type="term" value="F:ATP binding"/>
    <property type="evidence" value="ECO:0007669"/>
    <property type="project" value="InterPro"/>
</dbReference>
<feature type="domain" description="AAA+ ATPase" evidence="2">
    <location>
        <begin position="55"/>
        <end position="250"/>
    </location>
</feature>
<gene>
    <name evidence="3" type="ORF">GTP91_13300</name>
</gene>
<protein>
    <submittedName>
        <fullName evidence="3">AAA domain-containing protein</fullName>
    </submittedName>
</protein>
<dbReference type="SMART" id="SM00382">
    <property type="entry name" value="AAA"/>
    <property type="match status" value="1"/>
</dbReference>
<evidence type="ECO:0000256" key="1">
    <source>
        <dbReference type="SAM" id="MobiDB-lite"/>
    </source>
</evidence>
<dbReference type="InterPro" id="IPR011704">
    <property type="entry name" value="ATPase_dyneun-rel_AAA"/>
</dbReference>
<evidence type="ECO:0000313" key="4">
    <source>
        <dbReference type="Proteomes" id="UP000470302"/>
    </source>
</evidence>
<feature type="compositionally biased region" description="Pro residues" evidence="1">
    <location>
        <begin position="14"/>
        <end position="24"/>
    </location>
</feature>
<name>A0A845G3Y1_9BURK</name>
<dbReference type="RefSeq" id="WP_161097228.1">
    <property type="nucleotide sequence ID" value="NZ_WWCW01000039.1"/>
</dbReference>
<dbReference type="Pfam" id="PF07728">
    <property type="entry name" value="AAA_5"/>
    <property type="match status" value="1"/>
</dbReference>
<comment type="caution">
    <text evidence="3">The sequence shown here is derived from an EMBL/GenBank/DDBJ whole genome shotgun (WGS) entry which is preliminary data.</text>
</comment>
<evidence type="ECO:0000259" key="2">
    <source>
        <dbReference type="SMART" id="SM00382"/>
    </source>
</evidence>
<dbReference type="GO" id="GO:0016887">
    <property type="term" value="F:ATP hydrolysis activity"/>
    <property type="evidence" value="ECO:0007669"/>
    <property type="project" value="InterPro"/>
</dbReference>
<dbReference type="SUPFAM" id="SSF52540">
    <property type="entry name" value="P-loop containing nucleoside triphosphate hydrolases"/>
    <property type="match status" value="1"/>
</dbReference>
<evidence type="ECO:0000313" key="3">
    <source>
        <dbReference type="EMBL" id="MYM88152.1"/>
    </source>
</evidence>
<dbReference type="AlphaFoldDB" id="A0A845G3Y1"/>
<organism evidence="3 4">
    <name type="scientific">Duganella vulcania</name>
    <dbReference type="NCBI Taxonomy" id="2692166"/>
    <lineage>
        <taxon>Bacteria</taxon>
        <taxon>Pseudomonadati</taxon>
        <taxon>Pseudomonadota</taxon>
        <taxon>Betaproteobacteria</taxon>
        <taxon>Burkholderiales</taxon>
        <taxon>Oxalobacteraceae</taxon>
        <taxon>Telluria group</taxon>
        <taxon>Duganella</taxon>
    </lineage>
</organism>
<proteinExistence type="predicted"/>
<dbReference type="EMBL" id="WWCW01000039">
    <property type="protein sequence ID" value="MYM88152.1"/>
    <property type="molecule type" value="Genomic_DNA"/>
</dbReference>
<reference evidence="3 4" key="1">
    <citation type="submission" date="2020-01" db="EMBL/GenBank/DDBJ databases">
        <title>Novel species isolated from a subtropical stream in China.</title>
        <authorList>
            <person name="Lu H."/>
        </authorList>
    </citation>
    <scope>NUCLEOTIDE SEQUENCE [LARGE SCALE GENOMIC DNA]</scope>
    <source>
        <strain evidence="3 4">FT82W</strain>
    </source>
</reference>
<dbReference type="Proteomes" id="UP000470302">
    <property type="component" value="Unassembled WGS sequence"/>
</dbReference>
<sequence length="317" mass="34901">MTTWNLYDPERPPEQTPLPAPPQWRRPGRQRADALAQAFRPTPALLDAVNAALHLRRPLLITGKPGTGKTSLIYSVARQLMLGDVLVWAINSRSTLQESLYQYDALARLQHIQQLQAGRAKSSASGDAGWGAQDIAMFLSLGPLGTALAAKTPRALLIDEIDKSDIDLPNDLLNVLDTGRYTIPELQRIAAKHPEVEIATVDGDSVMVERGEINFSEYPFIVMTSNGERDFPAAFLRRCVQCEIREPDAEELANIVGAHFGDISEEAGQLIEKFVSQRSTVALATDQLLNAVHLQQGGRYLPADEERLLSTLFQNIG</sequence>
<dbReference type="Gene3D" id="3.40.50.300">
    <property type="entry name" value="P-loop containing nucleotide triphosphate hydrolases"/>
    <property type="match status" value="1"/>
</dbReference>